<accession>A0AAD5H9N1</accession>
<dbReference type="Gene3D" id="1.10.555.10">
    <property type="entry name" value="Rho GTPase activation protein"/>
    <property type="match status" value="1"/>
</dbReference>
<dbReference type="PROSITE" id="PS50238">
    <property type="entry name" value="RHOGAP"/>
    <property type="match status" value="1"/>
</dbReference>
<dbReference type="Pfam" id="PF00620">
    <property type="entry name" value="RhoGAP"/>
    <property type="match status" value="1"/>
</dbReference>
<keyword evidence="1" id="KW-0343">GTPase activation</keyword>
<dbReference type="GO" id="GO:0060237">
    <property type="term" value="P:regulation of fungal-type cell wall organization"/>
    <property type="evidence" value="ECO:0007669"/>
    <property type="project" value="TreeGrafter"/>
</dbReference>
<dbReference type="InterPro" id="IPR008936">
    <property type="entry name" value="Rho_GTPase_activation_prot"/>
</dbReference>
<dbReference type="InterPro" id="IPR000198">
    <property type="entry name" value="RhoGAP_dom"/>
</dbReference>
<dbReference type="GO" id="GO:0005938">
    <property type="term" value="C:cell cortex"/>
    <property type="evidence" value="ECO:0007669"/>
    <property type="project" value="TreeGrafter"/>
</dbReference>
<dbReference type="PANTHER" id="PTHR15228:SF25">
    <property type="entry name" value="F-BAR DOMAIN-CONTAINING PROTEIN"/>
    <property type="match status" value="1"/>
</dbReference>
<feature type="non-terminal residue" evidence="3">
    <location>
        <position position="240"/>
    </location>
</feature>
<dbReference type="RefSeq" id="XP_051441171.1">
    <property type="nucleotide sequence ID" value="XM_051584317.1"/>
</dbReference>
<dbReference type="GO" id="GO:0007165">
    <property type="term" value="P:signal transduction"/>
    <property type="evidence" value="ECO:0007669"/>
    <property type="project" value="InterPro"/>
</dbReference>
<dbReference type="EMBL" id="MU620961">
    <property type="protein sequence ID" value="KAI8576167.1"/>
    <property type="molecule type" value="Genomic_DNA"/>
</dbReference>
<comment type="caution">
    <text evidence="3">The sequence shown here is derived from an EMBL/GenBank/DDBJ whole genome shotgun (WGS) entry which is preliminary data.</text>
</comment>
<reference evidence="3" key="1">
    <citation type="submission" date="2021-06" db="EMBL/GenBank/DDBJ databases">
        <authorList>
            <consortium name="DOE Joint Genome Institute"/>
            <person name="Mondo S.J."/>
            <person name="Amses K.R."/>
            <person name="Simmons D.R."/>
            <person name="Longcore J.E."/>
            <person name="Seto K."/>
            <person name="Alves G.H."/>
            <person name="Bonds A.E."/>
            <person name="Quandt C.A."/>
            <person name="Davis W.J."/>
            <person name="Chang Y."/>
            <person name="Letcher P.M."/>
            <person name="Powell M.J."/>
            <person name="Kuo A."/>
            <person name="Labutti K."/>
            <person name="Pangilinan J."/>
            <person name="Andreopoulos W."/>
            <person name="Tritt A."/>
            <person name="Riley R."/>
            <person name="Hundley H."/>
            <person name="Johnson J."/>
            <person name="Lipzen A."/>
            <person name="Barry K."/>
            <person name="Berbee M.L."/>
            <person name="Buchler N.E."/>
            <person name="Grigoriev I.V."/>
            <person name="Spatafora J.W."/>
            <person name="Stajich J.E."/>
            <person name="James T.Y."/>
        </authorList>
    </citation>
    <scope>NUCLEOTIDE SEQUENCE</scope>
    <source>
        <strain evidence="3">AG</strain>
    </source>
</reference>
<dbReference type="GeneID" id="75909667"/>
<evidence type="ECO:0000313" key="3">
    <source>
        <dbReference type="EMBL" id="KAI8576167.1"/>
    </source>
</evidence>
<dbReference type="SUPFAM" id="SSF48350">
    <property type="entry name" value="GTPase activation domain, GAP"/>
    <property type="match status" value="1"/>
</dbReference>
<gene>
    <name evidence="3" type="ORF">K450DRAFT_179688</name>
</gene>
<dbReference type="SMART" id="SM00324">
    <property type="entry name" value="RhoGAP"/>
    <property type="match status" value="1"/>
</dbReference>
<dbReference type="GO" id="GO:0005096">
    <property type="term" value="F:GTPase activator activity"/>
    <property type="evidence" value="ECO:0007669"/>
    <property type="project" value="UniProtKB-KW"/>
</dbReference>
<evidence type="ECO:0000256" key="1">
    <source>
        <dbReference type="ARBA" id="ARBA00022468"/>
    </source>
</evidence>
<feature type="domain" description="Rho-GAP" evidence="2">
    <location>
        <begin position="53"/>
        <end position="240"/>
    </location>
</feature>
<sequence length="240" mass="27030">MTAGSLGFSYTYSVSYHLLDPAHIEHGVFGVALPQSIRYARANISYVDDESGERLTGYIPIIIAKCGSHLKEEGLQVEGIFRLSGSAKRVKELEQIFDSPEQQWGATLLWDGYTVHDSANILRRFLNFLPNPVITHQLYQPFRDVMSKLTVISGDKSNKSTQERISAFQTLIERLPLPHQFLLLYILDMLSIFASNDEVNLMSASNLAAVFTPGMLSHPSHDLDPVQYKISQRVVEFLIE</sequence>
<dbReference type="PANTHER" id="PTHR15228">
    <property type="entry name" value="SPERMATHECAL PHYSIOLOGY VARIANT"/>
    <property type="match status" value="1"/>
</dbReference>
<name>A0AAD5H9N1_UMBRA</name>
<evidence type="ECO:0000259" key="2">
    <source>
        <dbReference type="PROSITE" id="PS50238"/>
    </source>
</evidence>
<protein>
    <recommendedName>
        <fullName evidence="2">Rho-GAP domain-containing protein</fullName>
    </recommendedName>
</protein>
<proteinExistence type="predicted"/>
<dbReference type="AlphaFoldDB" id="A0AAD5H9N1"/>
<keyword evidence="4" id="KW-1185">Reference proteome</keyword>
<evidence type="ECO:0000313" key="4">
    <source>
        <dbReference type="Proteomes" id="UP001206595"/>
    </source>
</evidence>
<reference evidence="3" key="2">
    <citation type="journal article" date="2022" name="Proc. Natl. Acad. Sci. U.S.A.">
        <title>Diploid-dominant life cycles characterize the early evolution of Fungi.</title>
        <authorList>
            <person name="Amses K.R."/>
            <person name="Simmons D.R."/>
            <person name="Longcore J.E."/>
            <person name="Mondo S.J."/>
            <person name="Seto K."/>
            <person name="Jeronimo G.H."/>
            <person name="Bonds A.E."/>
            <person name="Quandt C.A."/>
            <person name="Davis W.J."/>
            <person name="Chang Y."/>
            <person name="Federici B.A."/>
            <person name="Kuo A."/>
            <person name="LaButti K."/>
            <person name="Pangilinan J."/>
            <person name="Andreopoulos W."/>
            <person name="Tritt A."/>
            <person name="Riley R."/>
            <person name="Hundley H."/>
            <person name="Johnson J."/>
            <person name="Lipzen A."/>
            <person name="Barry K."/>
            <person name="Lang B.F."/>
            <person name="Cuomo C.A."/>
            <person name="Buchler N.E."/>
            <person name="Grigoriev I.V."/>
            <person name="Spatafora J.W."/>
            <person name="Stajich J.E."/>
            <person name="James T.Y."/>
        </authorList>
    </citation>
    <scope>NUCLEOTIDE SEQUENCE</scope>
    <source>
        <strain evidence="3">AG</strain>
    </source>
</reference>
<organism evidence="3 4">
    <name type="scientific">Umbelopsis ramanniana AG</name>
    <dbReference type="NCBI Taxonomy" id="1314678"/>
    <lineage>
        <taxon>Eukaryota</taxon>
        <taxon>Fungi</taxon>
        <taxon>Fungi incertae sedis</taxon>
        <taxon>Mucoromycota</taxon>
        <taxon>Mucoromycotina</taxon>
        <taxon>Umbelopsidomycetes</taxon>
        <taxon>Umbelopsidales</taxon>
        <taxon>Umbelopsidaceae</taxon>
        <taxon>Umbelopsis</taxon>
    </lineage>
</organism>
<dbReference type="Proteomes" id="UP001206595">
    <property type="component" value="Unassembled WGS sequence"/>
</dbReference>
<dbReference type="InterPro" id="IPR051025">
    <property type="entry name" value="RhoGAP"/>
</dbReference>